<feature type="transmembrane region" description="Helical" evidence="7">
    <location>
        <begin position="169"/>
        <end position="190"/>
    </location>
</feature>
<evidence type="ECO:0000259" key="8">
    <source>
        <dbReference type="SMART" id="SM00014"/>
    </source>
</evidence>
<feature type="transmembrane region" description="Helical" evidence="7">
    <location>
        <begin position="196"/>
        <end position="214"/>
    </location>
</feature>
<dbReference type="Gene3D" id="1.20.144.10">
    <property type="entry name" value="Phosphatidic acid phosphatase type 2/haloperoxidase"/>
    <property type="match status" value="2"/>
</dbReference>
<evidence type="ECO:0000256" key="5">
    <source>
        <dbReference type="ARBA" id="ARBA00022989"/>
    </source>
</evidence>
<keyword evidence="5 7" id="KW-1133">Transmembrane helix</keyword>
<dbReference type="InterPro" id="IPR000326">
    <property type="entry name" value="PAP2/HPO"/>
</dbReference>
<dbReference type="PANTHER" id="PTHR14969:SF62">
    <property type="entry name" value="DECAPRENYLPHOSPHORYL-5-PHOSPHORIBOSE PHOSPHATASE RV3807C-RELATED"/>
    <property type="match status" value="1"/>
</dbReference>
<feature type="transmembrane region" description="Helical" evidence="7">
    <location>
        <begin position="143"/>
        <end position="162"/>
    </location>
</feature>
<feature type="domain" description="Phosphatidic acid phosphatase type 2/haloperoxidase" evidence="8">
    <location>
        <begin position="101"/>
        <end position="211"/>
    </location>
</feature>
<organism evidence="9 10">
    <name type="scientific">Herminiimonas contaminans</name>
    <dbReference type="NCBI Taxonomy" id="1111140"/>
    <lineage>
        <taxon>Bacteria</taxon>
        <taxon>Pseudomonadati</taxon>
        <taxon>Pseudomonadota</taxon>
        <taxon>Betaproteobacteria</taxon>
        <taxon>Burkholderiales</taxon>
        <taxon>Oxalobacteraceae</taxon>
        <taxon>Herminiimonas</taxon>
    </lineage>
</organism>
<evidence type="ECO:0000256" key="4">
    <source>
        <dbReference type="ARBA" id="ARBA00022801"/>
    </source>
</evidence>
<dbReference type="CDD" id="cd03392">
    <property type="entry name" value="PAP2_like_2"/>
    <property type="match status" value="1"/>
</dbReference>
<reference evidence="9 10" key="1">
    <citation type="submission" date="2020-11" db="EMBL/GenBank/DDBJ databases">
        <title>WGS of Herminiimonas contaminans strain Marseille-Q4544 isolated from planarians Schmidtea mediterranea.</title>
        <authorList>
            <person name="Kangale L."/>
        </authorList>
    </citation>
    <scope>NUCLEOTIDE SEQUENCE [LARGE SCALE GENOMIC DNA]</scope>
    <source>
        <strain evidence="9 10">Marseille-Q4544</strain>
    </source>
</reference>
<dbReference type="SMART" id="SM00014">
    <property type="entry name" value="acidPPc"/>
    <property type="match status" value="1"/>
</dbReference>
<dbReference type="Proteomes" id="UP000657372">
    <property type="component" value="Unassembled WGS sequence"/>
</dbReference>
<evidence type="ECO:0000256" key="6">
    <source>
        <dbReference type="ARBA" id="ARBA00023136"/>
    </source>
</evidence>
<evidence type="ECO:0000256" key="1">
    <source>
        <dbReference type="ARBA" id="ARBA00004651"/>
    </source>
</evidence>
<dbReference type="Pfam" id="PF01569">
    <property type="entry name" value="PAP2"/>
    <property type="match status" value="1"/>
</dbReference>
<dbReference type="EMBL" id="JADOEL010000012">
    <property type="protein sequence ID" value="MBF8178873.1"/>
    <property type="molecule type" value="Genomic_DNA"/>
</dbReference>
<accession>A0ABS0EYY3</accession>
<keyword evidence="2" id="KW-1003">Cell membrane</keyword>
<feature type="transmembrane region" description="Helical" evidence="7">
    <location>
        <begin position="27"/>
        <end position="45"/>
    </location>
</feature>
<name>A0ABS0EYY3_9BURK</name>
<evidence type="ECO:0000256" key="7">
    <source>
        <dbReference type="SAM" id="Phobius"/>
    </source>
</evidence>
<feature type="transmembrane region" description="Helical" evidence="7">
    <location>
        <begin position="102"/>
        <end position="123"/>
    </location>
</feature>
<evidence type="ECO:0000313" key="9">
    <source>
        <dbReference type="EMBL" id="MBF8178873.1"/>
    </source>
</evidence>
<keyword evidence="10" id="KW-1185">Reference proteome</keyword>
<comment type="subcellular location">
    <subcellularLocation>
        <location evidence="1">Cell membrane</location>
        <topology evidence="1">Multi-pass membrane protein</topology>
    </subcellularLocation>
</comment>
<keyword evidence="3 7" id="KW-0812">Transmembrane</keyword>
<proteinExistence type="predicted"/>
<dbReference type="RefSeq" id="WP_175626029.1">
    <property type="nucleotide sequence ID" value="NZ_JADOEL010000012.1"/>
</dbReference>
<evidence type="ECO:0000256" key="3">
    <source>
        <dbReference type="ARBA" id="ARBA00022692"/>
    </source>
</evidence>
<gene>
    <name evidence="9" type="ORF">IXC47_14380</name>
</gene>
<evidence type="ECO:0000256" key="2">
    <source>
        <dbReference type="ARBA" id="ARBA00022475"/>
    </source>
</evidence>
<keyword evidence="6 7" id="KW-0472">Membrane</keyword>
<comment type="caution">
    <text evidence="9">The sequence shown here is derived from an EMBL/GenBank/DDBJ whole genome shotgun (WGS) entry which is preliminary data.</text>
</comment>
<protein>
    <submittedName>
        <fullName evidence="9">Phosphatase PAP2 family protein</fullName>
    </submittedName>
</protein>
<evidence type="ECO:0000313" key="10">
    <source>
        <dbReference type="Proteomes" id="UP000657372"/>
    </source>
</evidence>
<dbReference type="InterPro" id="IPR036938">
    <property type="entry name" value="PAP2/HPO_sf"/>
</dbReference>
<sequence length="235" mass="25704">MNQTDKAPPYTSLVAATRTQKLSIKSMMPMLGVFLPALLFCALAIDIKNDVGYAFDSSFLLALHAYATPLLDKLALKISAAVTVFSLLVLAVLVLKREWHALLFWLTAVGGSAILNVTVKHIVERHRPALWALAAPENTFSFPSGHAMQAMTLALALVFLLRASRHLRVIVIAAGAFVLLVGFCRMYLGLHYPSDIAASLLLSLAWVTSVTMLFDQRRLLLFTSNKFPAGKQSHA</sequence>
<feature type="transmembrane region" description="Helical" evidence="7">
    <location>
        <begin position="74"/>
        <end position="95"/>
    </location>
</feature>
<keyword evidence="4" id="KW-0378">Hydrolase</keyword>
<dbReference type="PANTHER" id="PTHR14969">
    <property type="entry name" value="SPHINGOSINE-1-PHOSPHATE PHOSPHOHYDROLASE"/>
    <property type="match status" value="1"/>
</dbReference>
<dbReference type="SUPFAM" id="SSF48317">
    <property type="entry name" value="Acid phosphatase/Vanadium-dependent haloperoxidase"/>
    <property type="match status" value="1"/>
</dbReference>